<gene>
    <name evidence="2" type="ORF">GCM10009831_23680</name>
</gene>
<protein>
    <submittedName>
        <fullName evidence="2">Uncharacterized protein</fullName>
    </submittedName>
</protein>
<feature type="region of interest" description="Disordered" evidence="1">
    <location>
        <begin position="1"/>
        <end position="48"/>
    </location>
</feature>
<feature type="region of interest" description="Disordered" evidence="1">
    <location>
        <begin position="60"/>
        <end position="127"/>
    </location>
</feature>
<name>A0ABP4V0D9_9ACTN</name>
<keyword evidence="3" id="KW-1185">Reference proteome</keyword>
<proteinExistence type="predicted"/>
<dbReference type="EMBL" id="BAAAQG010000010">
    <property type="protein sequence ID" value="GAA1713250.1"/>
    <property type="molecule type" value="Genomic_DNA"/>
</dbReference>
<evidence type="ECO:0000313" key="2">
    <source>
        <dbReference type="EMBL" id="GAA1713250.1"/>
    </source>
</evidence>
<reference evidence="3" key="1">
    <citation type="journal article" date="2019" name="Int. J. Syst. Evol. Microbiol.">
        <title>The Global Catalogue of Microorganisms (GCM) 10K type strain sequencing project: providing services to taxonomists for standard genome sequencing and annotation.</title>
        <authorList>
            <consortium name="The Broad Institute Genomics Platform"/>
            <consortium name="The Broad Institute Genome Sequencing Center for Infectious Disease"/>
            <person name="Wu L."/>
            <person name="Ma J."/>
        </authorList>
    </citation>
    <scope>NUCLEOTIDE SEQUENCE [LARGE SCALE GENOMIC DNA]</scope>
    <source>
        <strain evidence="3">JCM 16002</strain>
    </source>
</reference>
<organism evidence="2 3">
    <name type="scientific">Dietzia cercidiphylli</name>
    <dbReference type="NCBI Taxonomy" id="498199"/>
    <lineage>
        <taxon>Bacteria</taxon>
        <taxon>Bacillati</taxon>
        <taxon>Actinomycetota</taxon>
        <taxon>Actinomycetes</taxon>
        <taxon>Mycobacteriales</taxon>
        <taxon>Dietziaceae</taxon>
        <taxon>Dietzia</taxon>
    </lineage>
</organism>
<evidence type="ECO:0000256" key="1">
    <source>
        <dbReference type="SAM" id="MobiDB-lite"/>
    </source>
</evidence>
<accession>A0ABP4V0D9</accession>
<comment type="caution">
    <text evidence="2">The sequence shown here is derived from an EMBL/GenBank/DDBJ whole genome shotgun (WGS) entry which is preliminary data.</text>
</comment>
<feature type="compositionally biased region" description="Basic and acidic residues" evidence="1">
    <location>
        <begin position="86"/>
        <end position="108"/>
    </location>
</feature>
<feature type="compositionally biased region" description="Basic and acidic residues" evidence="1">
    <location>
        <begin position="66"/>
        <end position="77"/>
    </location>
</feature>
<feature type="compositionally biased region" description="Basic and acidic residues" evidence="1">
    <location>
        <begin position="18"/>
        <end position="29"/>
    </location>
</feature>
<sequence>MGRRLPVVAPRHLAHRARGAERLPGDVREGLTLSARPGALPESGDAAGSADLVVVDLTRLRPTPLADEREQDHAREVEDGEVGVLDPRRLVGDHTGHERESTADRGDPVEEQQPEQGPGDCVHTRPSYGLAGQEYRDFVLVSGARMSEMMVRTDSHCPLRL</sequence>
<evidence type="ECO:0000313" key="3">
    <source>
        <dbReference type="Proteomes" id="UP001500383"/>
    </source>
</evidence>
<dbReference type="Proteomes" id="UP001500383">
    <property type="component" value="Unassembled WGS sequence"/>
</dbReference>